<keyword evidence="2 5" id="KW-0812">Transmembrane</keyword>
<comment type="similarity">
    <text evidence="5">Belongs to the OXA1/ALB3/YidC family.</text>
</comment>
<proteinExistence type="inferred from homology"/>
<dbReference type="InterPro" id="IPR001708">
    <property type="entry name" value="YidC/ALB3/OXA1/COX18"/>
</dbReference>
<evidence type="ECO:0000313" key="9">
    <source>
        <dbReference type="Proteomes" id="UP001595961"/>
    </source>
</evidence>
<dbReference type="EMBL" id="JBHSGA010000017">
    <property type="protein sequence ID" value="MFC4526956.1"/>
    <property type="molecule type" value="Genomic_DNA"/>
</dbReference>
<dbReference type="Proteomes" id="UP001595961">
    <property type="component" value="Unassembled WGS sequence"/>
</dbReference>
<dbReference type="InterPro" id="IPR028055">
    <property type="entry name" value="YidC/Oxa/ALB_C"/>
</dbReference>
<dbReference type="RefSeq" id="WP_266148855.1">
    <property type="nucleotide sequence ID" value="NZ_CP064028.1"/>
</dbReference>
<reference evidence="9" key="1">
    <citation type="journal article" date="2019" name="Int. J. Syst. Evol. Microbiol.">
        <title>The Global Catalogue of Microorganisms (GCM) 10K type strain sequencing project: providing services to taxonomists for standard genome sequencing and annotation.</title>
        <authorList>
            <consortium name="The Broad Institute Genomics Platform"/>
            <consortium name="The Broad Institute Genome Sequencing Center for Infectious Disease"/>
            <person name="Wu L."/>
            <person name="Ma J."/>
        </authorList>
    </citation>
    <scope>NUCLEOTIDE SEQUENCE [LARGE SCALE GENOMIC DNA]</scope>
    <source>
        <strain evidence="9">CCM 4481</strain>
    </source>
</reference>
<dbReference type="PANTHER" id="PTHR12428:SF65">
    <property type="entry name" value="CYTOCHROME C OXIDASE ASSEMBLY PROTEIN COX18, MITOCHONDRIAL"/>
    <property type="match status" value="1"/>
</dbReference>
<evidence type="ECO:0000256" key="2">
    <source>
        <dbReference type="ARBA" id="ARBA00022692"/>
    </source>
</evidence>
<feature type="transmembrane region" description="Helical" evidence="6">
    <location>
        <begin position="169"/>
        <end position="192"/>
    </location>
</feature>
<comment type="caution">
    <text evidence="8">The sequence shown here is derived from an EMBL/GenBank/DDBJ whole genome shotgun (WGS) entry which is preliminary data.</text>
</comment>
<name>A0ABV9C215_9GAMM</name>
<feature type="transmembrane region" description="Helical" evidence="6">
    <location>
        <begin position="138"/>
        <end position="157"/>
    </location>
</feature>
<accession>A0ABV9C215</accession>
<evidence type="ECO:0000256" key="6">
    <source>
        <dbReference type="SAM" id="Phobius"/>
    </source>
</evidence>
<evidence type="ECO:0000256" key="1">
    <source>
        <dbReference type="ARBA" id="ARBA00004141"/>
    </source>
</evidence>
<sequence length="212" mass="22818">MALWNSFVALIAQVLDSLAHGLNGSYGMAVIALALMVRLVLLPWTLRAAEHAWRQRQAMTALKPKLEQLAQRHADDPMAHAAAMRTLYREHGLGVGMGGGLLTAMVQAPLGLGVYAAIRQGLAGAGAFLWIPKLARPDLWLAALVAALSYAAILLNPAMSAQAKTLLQWLPVVISFFVVWHLAAGLGLYWAASSGVNLLQSVLLRRRIRTTA</sequence>
<evidence type="ECO:0000256" key="4">
    <source>
        <dbReference type="ARBA" id="ARBA00023136"/>
    </source>
</evidence>
<dbReference type="NCBIfam" id="TIGR03592">
    <property type="entry name" value="yidC_oxa1_cterm"/>
    <property type="match status" value="1"/>
</dbReference>
<evidence type="ECO:0000256" key="3">
    <source>
        <dbReference type="ARBA" id="ARBA00022989"/>
    </source>
</evidence>
<feature type="transmembrane region" description="Helical" evidence="6">
    <location>
        <begin position="29"/>
        <end position="46"/>
    </location>
</feature>
<comment type="subcellular location">
    <subcellularLocation>
        <location evidence="1 5">Membrane</location>
        <topology evidence="1 5">Multi-pass membrane protein</topology>
    </subcellularLocation>
</comment>
<keyword evidence="3 6" id="KW-1133">Transmembrane helix</keyword>
<protein>
    <submittedName>
        <fullName evidence="8">YidC/Oxa1 family membrane protein insertase</fullName>
    </submittedName>
</protein>
<evidence type="ECO:0000256" key="5">
    <source>
        <dbReference type="RuleBase" id="RU003945"/>
    </source>
</evidence>
<evidence type="ECO:0000313" key="8">
    <source>
        <dbReference type="EMBL" id="MFC4526956.1"/>
    </source>
</evidence>
<keyword evidence="4 6" id="KW-0472">Membrane</keyword>
<dbReference type="Pfam" id="PF02096">
    <property type="entry name" value="60KD_IMP"/>
    <property type="match status" value="1"/>
</dbReference>
<gene>
    <name evidence="8" type="ORF">ACFO5W_09975</name>
</gene>
<dbReference type="PANTHER" id="PTHR12428">
    <property type="entry name" value="OXA1"/>
    <property type="match status" value="1"/>
</dbReference>
<feature type="transmembrane region" description="Helical" evidence="6">
    <location>
        <begin position="93"/>
        <end position="118"/>
    </location>
</feature>
<organism evidence="8 9">
    <name type="scientific">Dyella halodurans</name>
    <dbReference type="NCBI Taxonomy" id="1920171"/>
    <lineage>
        <taxon>Bacteria</taxon>
        <taxon>Pseudomonadati</taxon>
        <taxon>Pseudomonadota</taxon>
        <taxon>Gammaproteobacteria</taxon>
        <taxon>Lysobacterales</taxon>
        <taxon>Rhodanobacteraceae</taxon>
        <taxon>Dyella</taxon>
    </lineage>
</organism>
<feature type="domain" description="Membrane insertase YidC/Oxa/ALB C-terminal" evidence="7">
    <location>
        <begin position="26"/>
        <end position="205"/>
    </location>
</feature>
<evidence type="ECO:0000259" key="7">
    <source>
        <dbReference type="Pfam" id="PF02096"/>
    </source>
</evidence>
<keyword evidence="9" id="KW-1185">Reference proteome</keyword>